<evidence type="ECO:0000313" key="2">
    <source>
        <dbReference type="Proteomes" id="UP000789342"/>
    </source>
</evidence>
<protein>
    <submittedName>
        <fullName evidence="1">8790_t:CDS:1</fullName>
    </submittedName>
</protein>
<feature type="non-terminal residue" evidence="1">
    <location>
        <position position="1"/>
    </location>
</feature>
<dbReference type="Proteomes" id="UP000789342">
    <property type="component" value="Unassembled WGS sequence"/>
</dbReference>
<proteinExistence type="predicted"/>
<keyword evidence="2" id="KW-1185">Reference proteome</keyword>
<dbReference type="EMBL" id="CAJVPV010013881">
    <property type="protein sequence ID" value="CAG8680940.1"/>
    <property type="molecule type" value="Genomic_DNA"/>
</dbReference>
<sequence length="57" mass="6450">IYERLNENIIITGTTFRGKERCCIKHPHNLFTSNNPGVSIIENLSDSLDSDISDDEN</sequence>
<reference evidence="1" key="1">
    <citation type="submission" date="2021-06" db="EMBL/GenBank/DDBJ databases">
        <authorList>
            <person name="Kallberg Y."/>
            <person name="Tangrot J."/>
            <person name="Rosling A."/>
        </authorList>
    </citation>
    <scope>NUCLEOTIDE SEQUENCE</scope>
    <source>
        <strain evidence="1">CL551</strain>
    </source>
</reference>
<organism evidence="1 2">
    <name type="scientific">Acaulospora morrowiae</name>
    <dbReference type="NCBI Taxonomy" id="94023"/>
    <lineage>
        <taxon>Eukaryota</taxon>
        <taxon>Fungi</taxon>
        <taxon>Fungi incertae sedis</taxon>
        <taxon>Mucoromycota</taxon>
        <taxon>Glomeromycotina</taxon>
        <taxon>Glomeromycetes</taxon>
        <taxon>Diversisporales</taxon>
        <taxon>Acaulosporaceae</taxon>
        <taxon>Acaulospora</taxon>
    </lineage>
</organism>
<accession>A0A9N9EID6</accession>
<dbReference type="AlphaFoldDB" id="A0A9N9EID6"/>
<comment type="caution">
    <text evidence="1">The sequence shown here is derived from an EMBL/GenBank/DDBJ whole genome shotgun (WGS) entry which is preliminary data.</text>
</comment>
<evidence type="ECO:0000313" key="1">
    <source>
        <dbReference type="EMBL" id="CAG8680940.1"/>
    </source>
</evidence>
<name>A0A9N9EID6_9GLOM</name>
<gene>
    <name evidence="1" type="ORF">AMORRO_LOCUS11240</name>
</gene>